<accession>A0A6B2LWT3</accession>
<reference evidence="1" key="1">
    <citation type="journal article" date="2020" name="J. Eukaryot. Microbiol.">
        <title>De novo Sequencing, Assembly and Annotation of the Transcriptome for the Free-Living Testate Amoeba Arcella intermedia.</title>
        <authorList>
            <person name="Ribeiro G.M."/>
            <person name="Porfirio-Sousa A.L."/>
            <person name="Maurer-Alcala X.X."/>
            <person name="Katz L.A."/>
            <person name="Lahr D.J.G."/>
        </authorList>
    </citation>
    <scope>NUCLEOTIDE SEQUENCE</scope>
</reference>
<evidence type="ECO:0000313" key="1">
    <source>
        <dbReference type="EMBL" id="NDV41036.1"/>
    </source>
</evidence>
<proteinExistence type="predicted"/>
<name>A0A6B2LWT3_9EUKA</name>
<protein>
    <submittedName>
        <fullName evidence="1">Uncharacterized protein</fullName>
    </submittedName>
</protein>
<sequence>MQDTSRAPPGRIQAQHGLQGHISGRHIEPLKDQLQHLLSVVFGIERGLGQQQGVLCCRHLELLEGVLPDELGG</sequence>
<dbReference type="AlphaFoldDB" id="A0A6B2LWT3"/>
<organism evidence="1">
    <name type="scientific">Arcella intermedia</name>
    <dbReference type="NCBI Taxonomy" id="1963864"/>
    <lineage>
        <taxon>Eukaryota</taxon>
        <taxon>Amoebozoa</taxon>
        <taxon>Tubulinea</taxon>
        <taxon>Elardia</taxon>
        <taxon>Arcellinida</taxon>
        <taxon>Sphaerothecina</taxon>
        <taxon>Arcellidae</taxon>
        <taxon>Arcella</taxon>
    </lineage>
</organism>
<dbReference type="EMBL" id="GIBP01012067">
    <property type="protein sequence ID" value="NDV41036.1"/>
    <property type="molecule type" value="Transcribed_RNA"/>
</dbReference>